<dbReference type="OrthoDB" id="1628901at2"/>
<gene>
    <name evidence="8" type="ORF">EV671_100645</name>
</gene>
<dbReference type="AlphaFoldDB" id="A0A4R3VC43"/>
<feature type="signal peptide" evidence="6">
    <location>
        <begin position="1"/>
        <end position="33"/>
    </location>
</feature>
<dbReference type="Proteomes" id="UP000295110">
    <property type="component" value="Unassembled WGS sequence"/>
</dbReference>
<keyword evidence="9" id="KW-1185">Reference proteome</keyword>
<feature type="domain" description="TonB C-terminal" evidence="7">
    <location>
        <begin position="194"/>
        <end position="250"/>
    </location>
</feature>
<evidence type="ECO:0000256" key="6">
    <source>
        <dbReference type="SAM" id="SignalP"/>
    </source>
</evidence>
<dbReference type="NCBIfam" id="TIGR01352">
    <property type="entry name" value="tonB_Cterm"/>
    <property type="match status" value="1"/>
</dbReference>
<dbReference type="Gene3D" id="3.30.2420.10">
    <property type="entry name" value="TonB"/>
    <property type="match status" value="1"/>
</dbReference>
<evidence type="ECO:0000313" key="9">
    <source>
        <dbReference type="Proteomes" id="UP000295110"/>
    </source>
</evidence>
<name>A0A4R3VC43_ROSSA</name>
<dbReference type="GO" id="GO:0055085">
    <property type="term" value="P:transmembrane transport"/>
    <property type="evidence" value="ECO:0007669"/>
    <property type="project" value="InterPro"/>
</dbReference>
<dbReference type="Pfam" id="PF03544">
    <property type="entry name" value="TonB_C"/>
    <property type="match status" value="1"/>
</dbReference>
<dbReference type="InterPro" id="IPR037682">
    <property type="entry name" value="TonB_C"/>
</dbReference>
<keyword evidence="3" id="KW-1133">Transmembrane helix</keyword>
<accession>A0A4R3VC43</accession>
<dbReference type="SUPFAM" id="SSF74653">
    <property type="entry name" value="TolA/TonB C-terminal domain"/>
    <property type="match status" value="1"/>
</dbReference>
<dbReference type="RefSeq" id="WP_132570580.1">
    <property type="nucleotide sequence ID" value="NZ_SMBU01000006.1"/>
</dbReference>
<feature type="compositionally biased region" description="Low complexity" evidence="5">
    <location>
        <begin position="105"/>
        <end position="133"/>
    </location>
</feature>
<organism evidence="8 9">
    <name type="scientific">Roseateles saccharophilus</name>
    <name type="common">Pseudomonas saccharophila</name>
    <dbReference type="NCBI Taxonomy" id="304"/>
    <lineage>
        <taxon>Bacteria</taxon>
        <taxon>Pseudomonadati</taxon>
        <taxon>Pseudomonadota</taxon>
        <taxon>Betaproteobacteria</taxon>
        <taxon>Burkholderiales</taxon>
        <taxon>Sphaerotilaceae</taxon>
        <taxon>Roseateles</taxon>
    </lineage>
</organism>
<sequence>MTLGPQRRTRLALALPALASALLSLSQAAGAQATDPPKADGSLERAQKAADAVFQWIKINADKGANRQTPAPAPAPAPVARKQAAAPPVAAAPRPAPTPAPAPAAPQIAATPSPAPEPAVAQTPAPAPAATEPEAPQVLLASAPPTPAPAAPLAAAAKAVEPPPAPVEEEVPLQLLSKVAPIIPRQLLTQSFRTGFAQVQFTVQPDGKVGEVHVLKASHARLGSAAIDAVRQWRFAPIPKPRDAAVEISFNSDEG</sequence>
<comment type="caution">
    <text evidence="8">The sequence shown here is derived from an EMBL/GenBank/DDBJ whole genome shotgun (WGS) entry which is preliminary data.</text>
</comment>
<reference evidence="8 9" key="1">
    <citation type="submission" date="2019-03" db="EMBL/GenBank/DDBJ databases">
        <title>Genomic Encyclopedia of Type Strains, Phase IV (KMG-IV): sequencing the most valuable type-strain genomes for metagenomic binning, comparative biology and taxonomic classification.</title>
        <authorList>
            <person name="Goeker M."/>
        </authorList>
    </citation>
    <scope>NUCLEOTIDE SEQUENCE [LARGE SCALE GENOMIC DNA]</scope>
    <source>
        <strain evidence="8 9">DSM 654</strain>
    </source>
</reference>
<evidence type="ECO:0000256" key="3">
    <source>
        <dbReference type="ARBA" id="ARBA00022989"/>
    </source>
</evidence>
<evidence type="ECO:0000259" key="7">
    <source>
        <dbReference type="Pfam" id="PF03544"/>
    </source>
</evidence>
<evidence type="ECO:0000256" key="4">
    <source>
        <dbReference type="ARBA" id="ARBA00023136"/>
    </source>
</evidence>
<dbReference type="InterPro" id="IPR006260">
    <property type="entry name" value="TonB/TolA_C"/>
</dbReference>
<comment type="subcellular location">
    <subcellularLocation>
        <location evidence="1">Membrane</location>
        <topology evidence="1">Single-pass membrane protein</topology>
    </subcellularLocation>
</comment>
<evidence type="ECO:0000256" key="2">
    <source>
        <dbReference type="ARBA" id="ARBA00022692"/>
    </source>
</evidence>
<feature type="compositionally biased region" description="Pro residues" evidence="5">
    <location>
        <begin position="94"/>
        <end position="104"/>
    </location>
</feature>
<dbReference type="GO" id="GO:0016020">
    <property type="term" value="C:membrane"/>
    <property type="evidence" value="ECO:0007669"/>
    <property type="project" value="UniProtKB-SubCell"/>
</dbReference>
<feature type="region of interest" description="Disordered" evidence="5">
    <location>
        <begin position="27"/>
        <end position="47"/>
    </location>
</feature>
<dbReference type="EMBL" id="SMBU01000006">
    <property type="protein sequence ID" value="TCV01119.1"/>
    <property type="molecule type" value="Genomic_DNA"/>
</dbReference>
<evidence type="ECO:0000256" key="5">
    <source>
        <dbReference type="SAM" id="MobiDB-lite"/>
    </source>
</evidence>
<keyword evidence="6" id="KW-0732">Signal</keyword>
<protein>
    <submittedName>
        <fullName evidence="8">TonB family protein</fullName>
    </submittedName>
</protein>
<proteinExistence type="predicted"/>
<keyword evidence="2" id="KW-0812">Transmembrane</keyword>
<evidence type="ECO:0000256" key="1">
    <source>
        <dbReference type="ARBA" id="ARBA00004167"/>
    </source>
</evidence>
<keyword evidence="4" id="KW-0472">Membrane</keyword>
<feature type="compositionally biased region" description="Basic and acidic residues" evidence="5">
    <location>
        <begin position="37"/>
        <end position="47"/>
    </location>
</feature>
<feature type="region of interest" description="Disordered" evidence="5">
    <location>
        <begin position="61"/>
        <end position="133"/>
    </location>
</feature>
<evidence type="ECO:0000313" key="8">
    <source>
        <dbReference type="EMBL" id="TCV01119.1"/>
    </source>
</evidence>
<feature type="compositionally biased region" description="Low complexity" evidence="5">
    <location>
        <begin position="78"/>
        <end position="93"/>
    </location>
</feature>
<feature type="chain" id="PRO_5020991253" evidence="6">
    <location>
        <begin position="34"/>
        <end position="255"/>
    </location>
</feature>